<evidence type="ECO:0000313" key="2">
    <source>
        <dbReference type="EMBL" id="QDL11063.1"/>
    </source>
</evidence>
<dbReference type="KEGG" id="bsen:DP114_27020"/>
<keyword evidence="1" id="KW-0175">Coiled coil</keyword>
<dbReference type="AlphaFoldDB" id="A0A856MIH6"/>
<reference evidence="2 3" key="1">
    <citation type="submission" date="2018-06" db="EMBL/GenBank/DDBJ databases">
        <title>Comparative genomics of Brasilonema spp. strains.</title>
        <authorList>
            <person name="Alvarenga D.O."/>
            <person name="Fiore M.F."/>
            <person name="Varani A.M."/>
        </authorList>
    </citation>
    <scope>NUCLEOTIDE SEQUENCE [LARGE SCALE GENOMIC DNA]</scope>
    <source>
        <strain evidence="2 3">CENA114</strain>
    </source>
</reference>
<dbReference type="Proteomes" id="UP000503129">
    <property type="component" value="Chromosome"/>
</dbReference>
<name>A0A856MIH6_9CYAN</name>
<feature type="coiled-coil region" evidence="1">
    <location>
        <begin position="36"/>
        <end position="70"/>
    </location>
</feature>
<dbReference type="EMBL" id="CP030118">
    <property type="protein sequence ID" value="QDL11063.1"/>
    <property type="molecule type" value="Genomic_DNA"/>
</dbReference>
<protein>
    <submittedName>
        <fullName evidence="2">Uncharacterized protein</fullName>
    </submittedName>
</protein>
<evidence type="ECO:0000313" key="3">
    <source>
        <dbReference type="Proteomes" id="UP000503129"/>
    </source>
</evidence>
<proteinExistence type="predicted"/>
<dbReference type="RefSeq" id="WP_169268839.1">
    <property type="nucleotide sequence ID" value="NZ_CAWOXK010000001.1"/>
</dbReference>
<gene>
    <name evidence="2" type="ORF">DP114_27020</name>
</gene>
<evidence type="ECO:0000256" key="1">
    <source>
        <dbReference type="SAM" id="Coils"/>
    </source>
</evidence>
<accession>A0A856MIH6</accession>
<organism evidence="2 3">
    <name type="scientific">Brasilonema sennae CENA114</name>
    <dbReference type="NCBI Taxonomy" id="415709"/>
    <lineage>
        <taxon>Bacteria</taxon>
        <taxon>Bacillati</taxon>
        <taxon>Cyanobacteriota</taxon>
        <taxon>Cyanophyceae</taxon>
        <taxon>Nostocales</taxon>
        <taxon>Scytonemataceae</taxon>
        <taxon>Brasilonema</taxon>
        <taxon>Bromeliae group (in: Brasilonema)</taxon>
    </lineage>
</organism>
<sequence length="72" mass="8193">MSLSSDIEEFRTMISRIVDQLEEINSSSKTLPETSASELTKKFSGLMDNLGEIERELRSANDVLEDIRSRWG</sequence>
<keyword evidence="3" id="KW-1185">Reference proteome</keyword>